<dbReference type="Proteomes" id="UP000813444">
    <property type="component" value="Unassembled WGS sequence"/>
</dbReference>
<keyword evidence="3" id="KW-1185">Reference proteome</keyword>
<dbReference type="AlphaFoldDB" id="A0A8K0SLR6"/>
<gene>
    <name evidence="2" type="ORF">B0I35DRAFT_441482</name>
</gene>
<protein>
    <submittedName>
        <fullName evidence="2">Heterokaryon incompatibility protein-domain-containing protein</fullName>
    </submittedName>
</protein>
<sequence length="604" mass="68733">MRLLDATTLELGDFPDSRAPPYIILSHTWGHDEITFQEMQGDHAALEDRASYQKIKGCCRKARGDGYGYVWIDTCCIDKTSSAELTEAINSMYRWYSNADICYAYLVDIPRQWMVVSPWRDEFDSDFMFRDSRWFTRGWTLQELIAPATVEFYAEDWSEIGTKRSLKTQLAEITGIDIRVLDGASPSICNVAERMSWAAQRSTTRVEDSAYCLLGLFDVNMPLIYGEGSKALYRLQQEILNATDDDTLLAWGFGNENSVIFSPSRVFRFDELSRLALIENIEEQIIATIAGRVKVSPLADTISCFEAPRGGSRKYGNLEKFCDFLADDKDANPPIMTRRGLRVDLYVRGCGDGLYLAFVNSRLGKDLVCICLSRDHEDTSVYYRLRGSGLRSWFALVPLESIRHFERQTMILAKPEPAEQAARKHSLPFRRVGRPFPLSNNEIVELSNFRLRADSKDIVLQQAFFKSGLSEEGMEFVDFVHVQCGTQEPLIVVVGNSWGKILPLSDPVFETPSGSLYIGGTSKLRLSVAHKVCQALAERFPAPREVMDRMIRYFETCVISLSWRHSLWQGRLQMVVDLHLWAKKPNLSLDGKWDVIPEQPESTE</sequence>
<dbReference type="InterPro" id="IPR010730">
    <property type="entry name" value="HET"/>
</dbReference>
<evidence type="ECO:0000313" key="3">
    <source>
        <dbReference type="Proteomes" id="UP000813444"/>
    </source>
</evidence>
<accession>A0A8K0SLR6</accession>
<dbReference type="EMBL" id="JAGPNK010000014">
    <property type="protein sequence ID" value="KAH7309122.1"/>
    <property type="molecule type" value="Genomic_DNA"/>
</dbReference>
<dbReference type="Pfam" id="PF06985">
    <property type="entry name" value="HET"/>
    <property type="match status" value="1"/>
</dbReference>
<proteinExistence type="predicted"/>
<reference evidence="2" key="1">
    <citation type="journal article" date="2021" name="Nat. Commun.">
        <title>Genetic determinants of endophytism in the Arabidopsis root mycobiome.</title>
        <authorList>
            <person name="Mesny F."/>
            <person name="Miyauchi S."/>
            <person name="Thiergart T."/>
            <person name="Pickel B."/>
            <person name="Atanasova L."/>
            <person name="Karlsson M."/>
            <person name="Huettel B."/>
            <person name="Barry K.W."/>
            <person name="Haridas S."/>
            <person name="Chen C."/>
            <person name="Bauer D."/>
            <person name="Andreopoulos W."/>
            <person name="Pangilinan J."/>
            <person name="LaButti K."/>
            <person name="Riley R."/>
            <person name="Lipzen A."/>
            <person name="Clum A."/>
            <person name="Drula E."/>
            <person name="Henrissat B."/>
            <person name="Kohler A."/>
            <person name="Grigoriev I.V."/>
            <person name="Martin F.M."/>
            <person name="Hacquard S."/>
        </authorList>
    </citation>
    <scope>NUCLEOTIDE SEQUENCE</scope>
    <source>
        <strain evidence="2">MPI-CAGE-CH-0235</strain>
    </source>
</reference>
<dbReference type="OrthoDB" id="674604at2759"/>
<name>A0A8K0SLR6_9HYPO</name>
<organism evidence="2 3">
    <name type="scientific">Stachybotrys elegans</name>
    <dbReference type="NCBI Taxonomy" id="80388"/>
    <lineage>
        <taxon>Eukaryota</taxon>
        <taxon>Fungi</taxon>
        <taxon>Dikarya</taxon>
        <taxon>Ascomycota</taxon>
        <taxon>Pezizomycotina</taxon>
        <taxon>Sordariomycetes</taxon>
        <taxon>Hypocreomycetidae</taxon>
        <taxon>Hypocreales</taxon>
        <taxon>Stachybotryaceae</taxon>
        <taxon>Stachybotrys</taxon>
    </lineage>
</organism>
<feature type="domain" description="Heterokaryon incompatibility" evidence="1">
    <location>
        <begin position="22"/>
        <end position="106"/>
    </location>
</feature>
<dbReference type="PANTHER" id="PTHR10622:SF10">
    <property type="entry name" value="HET DOMAIN-CONTAINING PROTEIN"/>
    <property type="match status" value="1"/>
</dbReference>
<dbReference type="PANTHER" id="PTHR10622">
    <property type="entry name" value="HET DOMAIN-CONTAINING PROTEIN"/>
    <property type="match status" value="1"/>
</dbReference>
<evidence type="ECO:0000259" key="1">
    <source>
        <dbReference type="Pfam" id="PF06985"/>
    </source>
</evidence>
<evidence type="ECO:0000313" key="2">
    <source>
        <dbReference type="EMBL" id="KAH7309122.1"/>
    </source>
</evidence>
<comment type="caution">
    <text evidence="2">The sequence shown here is derived from an EMBL/GenBank/DDBJ whole genome shotgun (WGS) entry which is preliminary data.</text>
</comment>